<evidence type="ECO:0000256" key="2">
    <source>
        <dbReference type="ARBA" id="ARBA00022475"/>
    </source>
</evidence>
<evidence type="ECO:0000256" key="4">
    <source>
        <dbReference type="ARBA" id="ARBA00022989"/>
    </source>
</evidence>
<dbReference type="GO" id="GO:0005886">
    <property type="term" value="C:plasma membrane"/>
    <property type="evidence" value="ECO:0007669"/>
    <property type="project" value="UniProtKB-SubCell"/>
</dbReference>
<name>B6YQM2_AZOPC</name>
<gene>
    <name evidence="7" type="ordered locus">CFPG_231</name>
</gene>
<dbReference type="PANTHER" id="PTHR30482">
    <property type="entry name" value="HIGH-AFFINITY BRANCHED-CHAIN AMINO ACID TRANSPORT SYSTEM PERMEASE"/>
    <property type="match status" value="1"/>
</dbReference>
<dbReference type="AlphaFoldDB" id="B6YQM2"/>
<organism evidence="7 8">
    <name type="scientific">Azobacteroides pseudotrichonymphae genomovar. CFP2</name>
    <dbReference type="NCBI Taxonomy" id="511995"/>
    <lineage>
        <taxon>Bacteria</taxon>
        <taxon>Pseudomonadati</taxon>
        <taxon>Bacteroidota</taxon>
        <taxon>Bacteroidia</taxon>
        <taxon>Bacteroidales</taxon>
        <taxon>Candidatus Azobacteroides</taxon>
    </lineage>
</organism>
<dbReference type="KEGG" id="aps:CFPG_231"/>
<feature type="transmembrane region" description="Helical" evidence="6">
    <location>
        <begin position="230"/>
        <end position="257"/>
    </location>
</feature>
<keyword evidence="4 6" id="KW-1133">Transmembrane helix</keyword>
<dbReference type="InterPro" id="IPR017778">
    <property type="entry name" value="ABC_transptr_urea_perm_UrtC"/>
</dbReference>
<evidence type="ECO:0000256" key="3">
    <source>
        <dbReference type="ARBA" id="ARBA00022692"/>
    </source>
</evidence>
<keyword evidence="8" id="KW-1185">Reference proteome</keyword>
<evidence type="ECO:0000256" key="1">
    <source>
        <dbReference type="ARBA" id="ARBA00004651"/>
    </source>
</evidence>
<evidence type="ECO:0000256" key="5">
    <source>
        <dbReference type="ARBA" id="ARBA00023136"/>
    </source>
</evidence>
<dbReference type="EMBL" id="AP010656">
    <property type="protein sequence ID" value="BAG83494.1"/>
    <property type="molecule type" value="Genomic_DNA"/>
</dbReference>
<dbReference type="STRING" id="511995.CFPG_231"/>
<feature type="transmembrane region" description="Helical" evidence="6">
    <location>
        <begin position="64"/>
        <end position="83"/>
    </location>
</feature>
<dbReference type="InterPro" id="IPR001851">
    <property type="entry name" value="ABC_transp_permease"/>
</dbReference>
<feature type="transmembrane region" description="Helical" evidence="6">
    <location>
        <begin position="5"/>
        <end position="23"/>
    </location>
</feature>
<sequence>MKDKLYYILFLLVFLILMPIANVLELIEINTLTLWGRYCCFAIASIGIDLIWGYTGIMTMCHAFFFCLGAYGMGMYMTVINLPHGQLVPDFMSWNQVNVLPAFWFPFQTFLGALFCGLLVTSIFAFLFSYFIFRRRIKGVFFAIITQALALAMHLFFSRNETMLGGSNGLTHFRYILDFDLYSDSVKRGLYIITVLVLALIFLLSKKIVISKFGKILVGIRDSESRLRFIGYKVVQYQTTVFVMGAIMAAIAGMLYLPQTGIITPGRMDVKASIEMLIWVAFGGRGSLKGAVVGALAVNCIYSFFTSLMPEMWPYILGVLYLITVLYMKNGIVGLMDKISTYIRKEISILK</sequence>
<evidence type="ECO:0000313" key="8">
    <source>
        <dbReference type="Proteomes" id="UP000000723"/>
    </source>
</evidence>
<dbReference type="PANTHER" id="PTHR30482:SF4">
    <property type="entry name" value="SLR1201 PROTEIN"/>
    <property type="match status" value="1"/>
</dbReference>
<keyword evidence="2" id="KW-1003">Cell membrane</keyword>
<dbReference type="NCBIfam" id="TIGR03408">
    <property type="entry name" value="urea_trans_UrtC"/>
    <property type="match status" value="1"/>
</dbReference>
<protein>
    <submittedName>
        <fullName evidence="7">ABC-type urea/branched-chain amino acid transporter permease component UrtC</fullName>
    </submittedName>
</protein>
<accession>B6YQM2</accession>
<dbReference type="GO" id="GO:0015658">
    <property type="term" value="F:branched-chain amino acid transmembrane transporter activity"/>
    <property type="evidence" value="ECO:0007669"/>
    <property type="project" value="InterPro"/>
</dbReference>
<dbReference type="OrthoDB" id="9813478at2"/>
<dbReference type="Proteomes" id="UP000000723">
    <property type="component" value="Chromosome"/>
</dbReference>
<dbReference type="CDD" id="cd06581">
    <property type="entry name" value="TM_PBP1_LivM_like"/>
    <property type="match status" value="1"/>
</dbReference>
<feature type="transmembrane region" description="Helical" evidence="6">
    <location>
        <begin position="103"/>
        <end position="133"/>
    </location>
</feature>
<dbReference type="InterPro" id="IPR043428">
    <property type="entry name" value="LivM-like"/>
</dbReference>
<comment type="subcellular location">
    <subcellularLocation>
        <location evidence="1">Cell membrane</location>
        <topology evidence="1">Multi-pass membrane protein</topology>
    </subcellularLocation>
</comment>
<evidence type="ECO:0000313" key="7">
    <source>
        <dbReference type="EMBL" id="BAG83494.1"/>
    </source>
</evidence>
<dbReference type="HOGENOM" id="CLU_031365_0_0_10"/>
<dbReference type="RefSeq" id="WP_012573255.1">
    <property type="nucleotide sequence ID" value="NC_011565.1"/>
</dbReference>
<feature type="transmembrane region" description="Helical" evidence="6">
    <location>
        <begin position="312"/>
        <end position="328"/>
    </location>
</feature>
<proteinExistence type="predicted"/>
<keyword evidence="3 6" id="KW-0812">Transmembrane</keyword>
<dbReference type="eggNOG" id="COG4177">
    <property type="taxonomic scope" value="Bacteria"/>
</dbReference>
<keyword evidence="5 6" id="KW-0472">Membrane</keyword>
<feature type="transmembrane region" description="Helical" evidence="6">
    <location>
        <begin position="35"/>
        <end position="52"/>
    </location>
</feature>
<feature type="transmembrane region" description="Helical" evidence="6">
    <location>
        <begin position="189"/>
        <end position="209"/>
    </location>
</feature>
<feature type="transmembrane region" description="Helical" evidence="6">
    <location>
        <begin position="140"/>
        <end position="157"/>
    </location>
</feature>
<dbReference type="Pfam" id="PF02653">
    <property type="entry name" value="BPD_transp_2"/>
    <property type="match status" value="1"/>
</dbReference>
<evidence type="ECO:0000256" key="6">
    <source>
        <dbReference type="SAM" id="Phobius"/>
    </source>
</evidence>
<reference evidence="8" key="1">
    <citation type="journal article" date="2008" name="Science">
        <title>Genome of an endosymbiont coupling N2 fixation to cellulolysis within RT protist cells in termite gut.</title>
        <authorList>
            <person name="Hongoh Y."/>
            <person name="Sharma V.K."/>
            <person name="Prakash T."/>
            <person name="Noda S."/>
            <person name="Toh H."/>
            <person name="Taylor T.D."/>
            <person name="Kudo T."/>
            <person name="Sakaki Y."/>
            <person name="Toyoda A."/>
            <person name="Hattori M."/>
            <person name="Ohkuma M."/>
        </authorList>
    </citation>
    <scope>NUCLEOTIDE SEQUENCE [LARGE SCALE GENOMIC DNA]</scope>
</reference>